<dbReference type="EMBL" id="BPLR01010003">
    <property type="protein sequence ID" value="GIY36038.1"/>
    <property type="molecule type" value="Genomic_DNA"/>
</dbReference>
<keyword evidence="3" id="KW-1185">Reference proteome</keyword>
<protein>
    <submittedName>
        <fullName evidence="2">Uncharacterized protein</fullName>
    </submittedName>
</protein>
<dbReference type="Proteomes" id="UP001054945">
    <property type="component" value="Unassembled WGS sequence"/>
</dbReference>
<sequence length="119" mass="13893">MNLNVIIQNASVDLVCDRRPPVSEISNIFYESDNESFNKIENIEKYDDDYSELQDENFEDNSELESAGDSEISPRDFKDAPDAYRTVTVKNCQGMDLERKSRWCRTILCNTWDRFYVSA</sequence>
<comment type="caution">
    <text evidence="2">The sequence shown here is derived from an EMBL/GenBank/DDBJ whole genome shotgun (WGS) entry which is preliminary data.</text>
</comment>
<accession>A0AAV4SNL1</accession>
<feature type="compositionally biased region" description="Acidic residues" evidence="1">
    <location>
        <begin position="51"/>
        <end position="68"/>
    </location>
</feature>
<proteinExistence type="predicted"/>
<dbReference type="AlphaFoldDB" id="A0AAV4SNL1"/>
<evidence type="ECO:0000256" key="1">
    <source>
        <dbReference type="SAM" id="MobiDB-lite"/>
    </source>
</evidence>
<reference evidence="2 3" key="1">
    <citation type="submission" date="2021-06" db="EMBL/GenBank/DDBJ databases">
        <title>Caerostris extrusa draft genome.</title>
        <authorList>
            <person name="Kono N."/>
            <person name="Arakawa K."/>
        </authorList>
    </citation>
    <scope>NUCLEOTIDE SEQUENCE [LARGE SCALE GENOMIC DNA]</scope>
</reference>
<organism evidence="2 3">
    <name type="scientific">Caerostris extrusa</name>
    <name type="common">Bark spider</name>
    <name type="synonym">Caerostris bankana</name>
    <dbReference type="NCBI Taxonomy" id="172846"/>
    <lineage>
        <taxon>Eukaryota</taxon>
        <taxon>Metazoa</taxon>
        <taxon>Ecdysozoa</taxon>
        <taxon>Arthropoda</taxon>
        <taxon>Chelicerata</taxon>
        <taxon>Arachnida</taxon>
        <taxon>Araneae</taxon>
        <taxon>Araneomorphae</taxon>
        <taxon>Entelegynae</taxon>
        <taxon>Araneoidea</taxon>
        <taxon>Araneidae</taxon>
        <taxon>Caerostris</taxon>
    </lineage>
</organism>
<gene>
    <name evidence="2" type="ORF">CEXT_373731</name>
</gene>
<evidence type="ECO:0000313" key="3">
    <source>
        <dbReference type="Proteomes" id="UP001054945"/>
    </source>
</evidence>
<name>A0AAV4SNL1_CAEEX</name>
<evidence type="ECO:0000313" key="2">
    <source>
        <dbReference type="EMBL" id="GIY36038.1"/>
    </source>
</evidence>
<feature type="region of interest" description="Disordered" evidence="1">
    <location>
        <begin position="51"/>
        <end position="78"/>
    </location>
</feature>